<protein>
    <submittedName>
        <fullName evidence="1">Uncharacterized protein</fullName>
    </submittedName>
</protein>
<name>A0A1H6BW95_9HYPH</name>
<reference evidence="1 2" key="1">
    <citation type="submission" date="2016-10" db="EMBL/GenBank/DDBJ databases">
        <authorList>
            <person name="de Groot N.N."/>
        </authorList>
    </citation>
    <scope>NUCLEOTIDE SEQUENCE [LARGE SCALE GENOMIC DNA]</scope>
    <source>
        <strain evidence="1 2">DSM 26656</strain>
    </source>
</reference>
<accession>A0A1H6BW95</accession>
<evidence type="ECO:0000313" key="1">
    <source>
        <dbReference type="EMBL" id="SEG64971.1"/>
    </source>
</evidence>
<gene>
    <name evidence="1" type="ORF">SAMN04488115_108141</name>
</gene>
<sequence>MASIWIKEFIGGLDTRRMPETTPGGVLIQATDGHINRGGEFEQRAAFVGTYSLPPGTVALAFTPTSIVVFGHEAGIAVPSGVTYQRLVHPSGLALIDVPSFDLYKGLIYAVGVFSDGSRHHYYDGTRVTDWYDGRARASFVVTAGTVSPQSKLTDLNVGGVSVIGAPVNWITSNSVTAANIATAVNSASSSPEYTAVSDGDTVFVIAATSGAAENGKPVTFTLTDGLGVSPASTSMMGGADVPGTYPPGLFARTIGSKMYSTSGPNMHFSGIQQPTRWNGVVGSGFIDMSSESSGSEELIALAKYQNYVAVFAESVVQIWFVDPDPTLNKIAQVLNNTGTVSPRSVTQFGDSDLFYLNESGLRSLRARDASNAAATTDIGVPVDDLVVEALQALGDDNRDEVIGLIEPRSGRFWLIIRGQIFVFSFFSGAKVSAWSRYLPGFDISHAVVFKKRVYVRSGNSIYAYGGIGSATVYDDTQAIAQLPYLDGGAPAKEKTLSGMDASARGTWQVSVALEPLRPDGVDVVGTIHDSTFTQATHPVEGKSTHISLIFKSVGLGPHKLGSAVIHYDGDADED</sequence>
<keyword evidence="2" id="KW-1185">Reference proteome</keyword>
<evidence type="ECO:0000313" key="2">
    <source>
        <dbReference type="Proteomes" id="UP000236743"/>
    </source>
</evidence>
<organism evidence="1 2">
    <name type="scientific">Bosea lathyri</name>
    <dbReference type="NCBI Taxonomy" id="1036778"/>
    <lineage>
        <taxon>Bacteria</taxon>
        <taxon>Pseudomonadati</taxon>
        <taxon>Pseudomonadota</taxon>
        <taxon>Alphaproteobacteria</taxon>
        <taxon>Hyphomicrobiales</taxon>
        <taxon>Boseaceae</taxon>
        <taxon>Bosea</taxon>
    </lineage>
</organism>
<proteinExistence type="predicted"/>
<dbReference type="Proteomes" id="UP000236743">
    <property type="component" value="Unassembled WGS sequence"/>
</dbReference>
<dbReference type="EMBL" id="FNUY01000008">
    <property type="protein sequence ID" value="SEG64971.1"/>
    <property type="molecule type" value="Genomic_DNA"/>
</dbReference>
<dbReference type="AlphaFoldDB" id="A0A1H6BW95"/>